<dbReference type="Proteomes" id="UP000546126">
    <property type="component" value="Unassembled WGS sequence"/>
</dbReference>
<dbReference type="SUPFAM" id="SSF46785">
    <property type="entry name" value="Winged helix' DNA-binding domain"/>
    <property type="match status" value="1"/>
</dbReference>
<comment type="caution">
    <text evidence="2">The sequence shown here is derived from an EMBL/GenBank/DDBJ whole genome shotgun (WGS) entry which is preliminary data.</text>
</comment>
<dbReference type="PANTHER" id="PTHR33164:SF43">
    <property type="entry name" value="HTH-TYPE TRANSCRIPTIONAL REPRESSOR YETL"/>
    <property type="match status" value="1"/>
</dbReference>
<evidence type="ECO:0000313" key="3">
    <source>
        <dbReference type="Proteomes" id="UP000546126"/>
    </source>
</evidence>
<accession>A0A7Y6IIR3</accession>
<evidence type="ECO:0000259" key="1">
    <source>
        <dbReference type="SMART" id="SM00347"/>
    </source>
</evidence>
<dbReference type="AlphaFoldDB" id="A0A7Y6IIR3"/>
<dbReference type="PRINTS" id="PR00598">
    <property type="entry name" value="HTHMARR"/>
</dbReference>
<dbReference type="PANTHER" id="PTHR33164">
    <property type="entry name" value="TRANSCRIPTIONAL REGULATOR, MARR FAMILY"/>
    <property type="match status" value="1"/>
</dbReference>
<proteinExistence type="predicted"/>
<dbReference type="InterPro" id="IPR039422">
    <property type="entry name" value="MarR/SlyA-like"/>
</dbReference>
<dbReference type="InterPro" id="IPR036388">
    <property type="entry name" value="WH-like_DNA-bd_sf"/>
</dbReference>
<name>A0A7Y6IIR3_9ACTN</name>
<protein>
    <submittedName>
        <fullName evidence="2">MarR family transcriptional regulator</fullName>
    </submittedName>
</protein>
<dbReference type="InterPro" id="IPR000835">
    <property type="entry name" value="HTH_MarR-typ"/>
</dbReference>
<reference evidence="2 3" key="1">
    <citation type="submission" date="2020-06" db="EMBL/GenBank/DDBJ databases">
        <authorList>
            <person name="Chanama M."/>
        </authorList>
    </citation>
    <scope>NUCLEOTIDE SEQUENCE [LARGE SCALE GENOMIC DNA]</scope>
    <source>
        <strain evidence="2 3">TBRC6557</strain>
    </source>
</reference>
<feature type="domain" description="HTH marR-type" evidence="1">
    <location>
        <begin position="29"/>
        <end position="129"/>
    </location>
</feature>
<organism evidence="2 3">
    <name type="scientific">Nonomuraea rhodomycinica</name>
    <dbReference type="NCBI Taxonomy" id="1712872"/>
    <lineage>
        <taxon>Bacteria</taxon>
        <taxon>Bacillati</taxon>
        <taxon>Actinomycetota</taxon>
        <taxon>Actinomycetes</taxon>
        <taxon>Streptosporangiales</taxon>
        <taxon>Streptosporangiaceae</taxon>
        <taxon>Nonomuraea</taxon>
    </lineage>
</organism>
<dbReference type="Pfam" id="PF12802">
    <property type="entry name" value="MarR_2"/>
    <property type="match status" value="1"/>
</dbReference>
<dbReference type="EMBL" id="JABWGO010000001">
    <property type="protein sequence ID" value="NUW38877.1"/>
    <property type="molecule type" value="Genomic_DNA"/>
</dbReference>
<dbReference type="GO" id="GO:0003700">
    <property type="term" value="F:DNA-binding transcription factor activity"/>
    <property type="evidence" value="ECO:0007669"/>
    <property type="project" value="InterPro"/>
</dbReference>
<keyword evidence="3" id="KW-1185">Reference proteome</keyword>
<dbReference type="Gene3D" id="1.10.10.10">
    <property type="entry name" value="Winged helix-like DNA-binding domain superfamily/Winged helix DNA-binding domain"/>
    <property type="match status" value="1"/>
</dbReference>
<sequence length="155" mass="16532">MEPPPTLLGITTFVLHKVAVAARRALAARLAEEAGLSLWRFAALAALADHGPAAQRELGARLGLDPSDMARLMDGLVEDGLATRERDPGDRRRYRASLSDAGRAALGRGRAVVAAVEEQTLAPLTAAERATLHDLAGRIFRAEPPTARRDRPGLT</sequence>
<dbReference type="SMART" id="SM00347">
    <property type="entry name" value="HTH_MARR"/>
    <property type="match status" value="1"/>
</dbReference>
<evidence type="ECO:0000313" key="2">
    <source>
        <dbReference type="EMBL" id="NUW38877.1"/>
    </source>
</evidence>
<gene>
    <name evidence="2" type="ORF">HT134_01865</name>
</gene>
<dbReference type="GO" id="GO:0006950">
    <property type="term" value="P:response to stress"/>
    <property type="evidence" value="ECO:0007669"/>
    <property type="project" value="TreeGrafter"/>
</dbReference>
<dbReference type="InterPro" id="IPR036390">
    <property type="entry name" value="WH_DNA-bd_sf"/>
</dbReference>
<dbReference type="RefSeq" id="WP_175598498.1">
    <property type="nucleotide sequence ID" value="NZ_JABWGO010000001.1"/>
</dbReference>